<keyword evidence="5" id="KW-1003">Cell membrane</keyword>
<evidence type="ECO:0000256" key="5">
    <source>
        <dbReference type="ARBA" id="ARBA00022475"/>
    </source>
</evidence>
<evidence type="ECO:0000256" key="3">
    <source>
        <dbReference type="ARBA" id="ARBA00010072"/>
    </source>
</evidence>
<dbReference type="InterPro" id="IPR010065">
    <property type="entry name" value="AA_ABC_transptr_permease_3TM"/>
</dbReference>
<evidence type="ECO:0000256" key="4">
    <source>
        <dbReference type="ARBA" id="ARBA00022448"/>
    </source>
</evidence>
<organism evidence="12 13">
    <name type="scientific">Pandoraea communis</name>
    <dbReference type="NCBI Taxonomy" id="2508297"/>
    <lineage>
        <taxon>Bacteria</taxon>
        <taxon>Pseudomonadati</taxon>
        <taxon>Pseudomonadota</taxon>
        <taxon>Betaproteobacteria</taxon>
        <taxon>Burkholderiales</taxon>
        <taxon>Burkholderiaceae</taxon>
        <taxon>Pandoraea</taxon>
    </lineage>
</organism>
<evidence type="ECO:0000256" key="8">
    <source>
        <dbReference type="ARBA" id="ARBA00022989"/>
    </source>
</evidence>
<keyword evidence="7" id="KW-0029">Amino-acid transport</keyword>
<sequence>MSTLSAFQTILTGENGHLLLQGVAGTLVLAIASWATAFLVGIVLATLRMTRVRVLEWLVVVFVEYQRNVPPLVHIFLWYFGVPQLLPDVVQDWLNANHGEFYLSVVAIALYYGAYISEDIRSGLRSVPWGQHEAARAIGLSYLGSMRRVVLPQAMRHAIPPLVSGSILLVKTTSLAMVIGVVELTYVTKDIANRTFLTFDVFGISTAIYVVIALSLMWLGAVVARRTRLPGR</sequence>
<evidence type="ECO:0000256" key="6">
    <source>
        <dbReference type="ARBA" id="ARBA00022692"/>
    </source>
</evidence>
<dbReference type="NCBIfam" id="TIGR01726">
    <property type="entry name" value="HEQRo_perm_3TM"/>
    <property type="match status" value="1"/>
</dbReference>
<evidence type="ECO:0000256" key="7">
    <source>
        <dbReference type="ARBA" id="ARBA00022970"/>
    </source>
</evidence>
<keyword evidence="4 10" id="KW-0813">Transport</keyword>
<protein>
    <submittedName>
        <fullName evidence="12">Glutamate/aspartate ABC transporter permease GltJ</fullName>
    </submittedName>
</protein>
<name>A0A5E4WXJ8_9BURK</name>
<feature type="transmembrane region" description="Helical" evidence="10">
    <location>
        <begin position="20"/>
        <end position="45"/>
    </location>
</feature>
<evidence type="ECO:0000256" key="1">
    <source>
        <dbReference type="ARBA" id="ARBA00003159"/>
    </source>
</evidence>
<evidence type="ECO:0000256" key="2">
    <source>
        <dbReference type="ARBA" id="ARBA00004429"/>
    </source>
</evidence>
<evidence type="ECO:0000313" key="13">
    <source>
        <dbReference type="Proteomes" id="UP000337189"/>
    </source>
</evidence>
<reference evidence="12 13" key="1">
    <citation type="submission" date="2019-08" db="EMBL/GenBank/DDBJ databases">
        <authorList>
            <person name="Peeters C."/>
        </authorList>
    </citation>
    <scope>NUCLEOTIDE SEQUENCE [LARGE SCALE GENOMIC DNA]</scope>
    <source>
        <strain evidence="12 13">LMG 31110</strain>
    </source>
</reference>
<dbReference type="EMBL" id="CABPSJ010000004">
    <property type="protein sequence ID" value="VVE28579.1"/>
    <property type="molecule type" value="Genomic_DNA"/>
</dbReference>
<dbReference type="SUPFAM" id="SSF161098">
    <property type="entry name" value="MetI-like"/>
    <property type="match status" value="1"/>
</dbReference>
<feature type="domain" description="ABC transmembrane type-1" evidence="11">
    <location>
        <begin position="23"/>
        <end position="220"/>
    </location>
</feature>
<evidence type="ECO:0000256" key="9">
    <source>
        <dbReference type="ARBA" id="ARBA00023136"/>
    </source>
</evidence>
<dbReference type="PANTHER" id="PTHR30614">
    <property type="entry name" value="MEMBRANE COMPONENT OF AMINO ACID ABC TRANSPORTER"/>
    <property type="match status" value="1"/>
</dbReference>
<dbReference type="InterPro" id="IPR043429">
    <property type="entry name" value="ArtM/GltK/GlnP/TcyL/YhdX-like"/>
</dbReference>
<comment type="similarity">
    <text evidence="3">Belongs to the binding-protein-dependent transport system permease family. HisMQ subfamily.</text>
</comment>
<dbReference type="GO" id="GO:0006865">
    <property type="term" value="P:amino acid transport"/>
    <property type="evidence" value="ECO:0007669"/>
    <property type="project" value="UniProtKB-KW"/>
</dbReference>
<dbReference type="PROSITE" id="PS50928">
    <property type="entry name" value="ABC_TM1"/>
    <property type="match status" value="1"/>
</dbReference>
<dbReference type="CDD" id="cd06261">
    <property type="entry name" value="TM_PBP2"/>
    <property type="match status" value="1"/>
</dbReference>
<dbReference type="Proteomes" id="UP000337189">
    <property type="component" value="Unassembled WGS sequence"/>
</dbReference>
<dbReference type="RefSeq" id="WP_010806970.1">
    <property type="nucleotide sequence ID" value="NZ_CABPSJ010000004.1"/>
</dbReference>
<dbReference type="Gene3D" id="1.10.3720.10">
    <property type="entry name" value="MetI-like"/>
    <property type="match status" value="1"/>
</dbReference>
<dbReference type="AlphaFoldDB" id="A0A5E4WXJ8"/>
<proteinExistence type="inferred from homology"/>
<comment type="function">
    <text evidence="1">Part of the binding-protein-dependent transport system for glutamine; probably responsible for the translocation of the substrate across the membrane.</text>
</comment>
<comment type="subcellular location">
    <subcellularLocation>
        <location evidence="2">Cell inner membrane</location>
        <topology evidence="2">Multi-pass membrane protein</topology>
    </subcellularLocation>
    <subcellularLocation>
        <location evidence="10">Cell membrane</location>
        <topology evidence="10">Multi-pass membrane protein</topology>
    </subcellularLocation>
</comment>
<gene>
    <name evidence="12" type="ORF">PCO31110_03565</name>
</gene>
<dbReference type="PANTHER" id="PTHR30614:SF20">
    <property type="entry name" value="GLUTAMINE TRANSPORT SYSTEM PERMEASE PROTEIN GLNP"/>
    <property type="match status" value="1"/>
</dbReference>
<dbReference type="InterPro" id="IPR000515">
    <property type="entry name" value="MetI-like"/>
</dbReference>
<dbReference type="Pfam" id="PF00528">
    <property type="entry name" value="BPD_transp_1"/>
    <property type="match status" value="1"/>
</dbReference>
<dbReference type="GO" id="GO:0022857">
    <property type="term" value="F:transmembrane transporter activity"/>
    <property type="evidence" value="ECO:0007669"/>
    <property type="project" value="InterPro"/>
</dbReference>
<evidence type="ECO:0000256" key="10">
    <source>
        <dbReference type="RuleBase" id="RU363032"/>
    </source>
</evidence>
<evidence type="ECO:0000259" key="11">
    <source>
        <dbReference type="PROSITE" id="PS50928"/>
    </source>
</evidence>
<feature type="transmembrane region" description="Helical" evidence="10">
    <location>
        <begin position="162"/>
        <end position="182"/>
    </location>
</feature>
<keyword evidence="9 10" id="KW-0472">Membrane</keyword>
<accession>A0A5E4WXJ8</accession>
<feature type="transmembrane region" description="Helical" evidence="10">
    <location>
        <begin position="202"/>
        <end position="224"/>
    </location>
</feature>
<dbReference type="GO" id="GO:0043190">
    <property type="term" value="C:ATP-binding cassette (ABC) transporter complex"/>
    <property type="evidence" value="ECO:0007669"/>
    <property type="project" value="InterPro"/>
</dbReference>
<keyword evidence="8 10" id="KW-1133">Transmembrane helix</keyword>
<evidence type="ECO:0000313" key="12">
    <source>
        <dbReference type="EMBL" id="VVE28579.1"/>
    </source>
</evidence>
<keyword evidence="6 10" id="KW-0812">Transmembrane</keyword>
<dbReference type="InterPro" id="IPR035906">
    <property type="entry name" value="MetI-like_sf"/>
</dbReference>